<dbReference type="PROSITE" id="PS01036">
    <property type="entry name" value="HSP70_3"/>
    <property type="match status" value="1"/>
</dbReference>
<dbReference type="SUPFAM" id="SSF100934">
    <property type="entry name" value="Heat shock protein 70kD (HSP70), C-terminal subdomain"/>
    <property type="match status" value="1"/>
</dbReference>
<protein>
    <submittedName>
        <fullName evidence="6">Heat shock 70 kDa protein 16</fullName>
    </submittedName>
</protein>
<dbReference type="GO" id="GO:0005634">
    <property type="term" value="C:nucleus"/>
    <property type="evidence" value="ECO:0007669"/>
    <property type="project" value="TreeGrafter"/>
</dbReference>
<dbReference type="PRINTS" id="PR00301">
    <property type="entry name" value="HEATSHOCK70"/>
</dbReference>
<keyword evidence="3" id="KW-0067">ATP-binding</keyword>
<proteinExistence type="inferred from homology"/>
<name>A0A1I8G9V5_9PLAT</name>
<dbReference type="FunFam" id="1.20.1270.10:FF:000002">
    <property type="entry name" value="Heat shock 70 kDa protein 4"/>
    <property type="match status" value="1"/>
</dbReference>
<keyword evidence="5" id="KW-1185">Reference proteome</keyword>
<comment type="similarity">
    <text evidence="1">Belongs to the heat shock protein 70 family.</text>
</comment>
<dbReference type="FunFam" id="3.90.640.10:FF:000004">
    <property type="entry name" value="Heat shock 70 kDa protein 4"/>
    <property type="match status" value="1"/>
</dbReference>
<dbReference type="SUPFAM" id="SSF53067">
    <property type="entry name" value="Actin-like ATPase domain"/>
    <property type="match status" value="2"/>
</dbReference>
<reference evidence="6" key="1">
    <citation type="submission" date="2016-11" db="UniProtKB">
        <authorList>
            <consortium name="WormBaseParasite"/>
        </authorList>
    </citation>
    <scope>IDENTIFICATION</scope>
</reference>
<accession>A0A1I8G9V5</accession>
<dbReference type="InterPro" id="IPR013126">
    <property type="entry name" value="Hsp_70_fam"/>
</dbReference>
<dbReference type="Gene3D" id="3.30.420.40">
    <property type="match status" value="2"/>
</dbReference>
<dbReference type="GO" id="GO:0005524">
    <property type="term" value="F:ATP binding"/>
    <property type="evidence" value="ECO:0007669"/>
    <property type="project" value="UniProtKB-KW"/>
</dbReference>
<feature type="region of interest" description="Disordered" evidence="4">
    <location>
        <begin position="694"/>
        <end position="722"/>
    </location>
</feature>
<dbReference type="Pfam" id="PF00012">
    <property type="entry name" value="HSP70"/>
    <property type="match status" value="1"/>
</dbReference>
<dbReference type="FunFam" id="3.30.30.30:FF:000002">
    <property type="entry name" value="Heat shock 70 kDa protein 4"/>
    <property type="match status" value="1"/>
</dbReference>
<dbReference type="AlphaFoldDB" id="A0A1I8G9V5"/>
<dbReference type="InterPro" id="IPR018181">
    <property type="entry name" value="Heat_shock_70_CS"/>
</dbReference>
<evidence type="ECO:0000313" key="5">
    <source>
        <dbReference type="Proteomes" id="UP000095280"/>
    </source>
</evidence>
<evidence type="ECO:0000256" key="4">
    <source>
        <dbReference type="SAM" id="MobiDB-lite"/>
    </source>
</evidence>
<evidence type="ECO:0000256" key="2">
    <source>
        <dbReference type="ARBA" id="ARBA00022741"/>
    </source>
</evidence>
<organism evidence="5 6">
    <name type="scientific">Macrostomum lignano</name>
    <dbReference type="NCBI Taxonomy" id="282301"/>
    <lineage>
        <taxon>Eukaryota</taxon>
        <taxon>Metazoa</taxon>
        <taxon>Spiralia</taxon>
        <taxon>Lophotrochozoa</taxon>
        <taxon>Platyhelminthes</taxon>
        <taxon>Rhabditophora</taxon>
        <taxon>Macrostomorpha</taxon>
        <taxon>Macrostomida</taxon>
        <taxon>Macrostomidae</taxon>
        <taxon>Macrostomum</taxon>
    </lineage>
</organism>
<keyword evidence="2" id="KW-0547">Nucleotide-binding</keyword>
<dbReference type="PANTHER" id="PTHR45639:SF4">
    <property type="entry name" value="HSC70CB, ISOFORM G"/>
    <property type="match status" value="1"/>
</dbReference>
<evidence type="ECO:0000256" key="1">
    <source>
        <dbReference type="ARBA" id="ARBA00007381"/>
    </source>
</evidence>
<evidence type="ECO:0000313" key="6">
    <source>
        <dbReference type="WBParaSite" id="maker-uti_cns_0001289-snap-gene-0.4-mRNA-1"/>
    </source>
</evidence>
<dbReference type="Gene3D" id="3.30.30.30">
    <property type="match status" value="1"/>
</dbReference>
<feature type="compositionally biased region" description="Gly residues" evidence="4">
    <location>
        <begin position="698"/>
        <end position="707"/>
    </location>
</feature>
<dbReference type="Gene3D" id="3.90.640.10">
    <property type="entry name" value="Actin, Chain A, domain 4"/>
    <property type="match status" value="1"/>
</dbReference>
<dbReference type="InterPro" id="IPR043129">
    <property type="entry name" value="ATPase_NBD"/>
</dbReference>
<dbReference type="GO" id="GO:0140662">
    <property type="term" value="F:ATP-dependent protein folding chaperone"/>
    <property type="evidence" value="ECO:0007669"/>
    <property type="project" value="InterPro"/>
</dbReference>
<dbReference type="WBParaSite" id="maker-uti_cns_0001289-snap-gene-0.4-mRNA-1">
    <property type="protein sequence ID" value="maker-uti_cns_0001289-snap-gene-0.4-mRNA-1"/>
    <property type="gene ID" value="maker-uti_cns_0001289-snap-gene-0.4"/>
</dbReference>
<dbReference type="Gene3D" id="1.20.1270.10">
    <property type="match status" value="1"/>
</dbReference>
<evidence type="ECO:0000256" key="3">
    <source>
        <dbReference type="ARBA" id="ARBA00022840"/>
    </source>
</evidence>
<dbReference type="Proteomes" id="UP000095280">
    <property type="component" value="Unplaced"/>
</dbReference>
<dbReference type="GO" id="GO:0005829">
    <property type="term" value="C:cytosol"/>
    <property type="evidence" value="ECO:0007669"/>
    <property type="project" value="TreeGrafter"/>
</dbReference>
<dbReference type="InterPro" id="IPR029048">
    <property type="entry name" value="HSP70_C_sf"/>
</dbReference>
<dbReference type="PANTHER" id="PTHR45639">
    <property type="entry name" value="HSC70CB, ISOFORM G-RELATED"/>
    <property type="match status" value="1"/>
</dbReference>
<dbReference type="FunFam" id="3.30.420.40:FF:000171">
    <property type="entry name" value="Heat shock 70 kDa protein 4"/>
    <property type="match status" value="2"/>
</dbReference>
<sequence length="722" mass="79004">LKMTFAVVGFDLGFQNSYVAIARSGGIETVANEYSDRCTSSCISFTDTMRFIGNSARQRCITNMRDTLHAFTKFVGKDFDDPAVQAELPYLPYRLVKVPDTGCVGFRVNYLGKECIFSAEQAVAMMLGKLRSVAESNLDAPVTDCVLNVPIYYDDRERQALLDSASIAGLNCLKLINDIAAIALSYGFYRKDLPPVGQPPRIVLFVDMGHCHLQVGLVAFNANSARILSTASDANLGGRDFDRALFNHFVEEFNNRLSLDVRSSLRAQLKLLDECARVKKLMSANSADLPVSVECILDERDASGSINRATFASLLDSAGLLRRLRDCIRQCLTSASPAESAEHFQIHSVELVGGSTRVPAVKSVISDTVSQYCSNSNPSTNSSSPPPCRTTLNADEAIARGCALMCALLSPVCRVARQFDLMDQQPYSISLAAPWRQPPGLVAFPAGCRRLPSTRRIGLPAPVEAAQAAEFAFDLAVGYTNRHDVAVADRQIAQYRLTKPQGPGNSSHPPPPPNSAIQLKLRLQLNCHGLLRLTEAWLEELLAGDADQPAVVDEADGETGGPDGGFQQQQQQVAVHRWALPLKVEEIFGSARLSAELLAQYRAREQEMVQQEHLEQERISVRNSVEEYVYEMRERLASGLANLLTDVERVGFVDALDATEAWLYGDGERLDRQAYVNRLADLRREGDAYCQRLVNGESRGGSGGGNGPSSSKRCRPVNGMTS</sequence>